<dbReference type="InterPro" id="IPR012337">
    <property type="entry name" value="RNaseH-like_sf"/>
</dbReference>
<dbReference type="GO" id="GO:0015074">
    <property type="term" value="P:DNA integration"/>
    <property type="evidence" value="ECO:0007669"/>
    <property type="project" value="InterPro"/>
</dbReference>
<dbReference type="Gene3D" id="3.30.420.10">
    <property type="entry name" value="Ribonuclease H-like superfamily/Ribonuclease H"/>
    <property type="match status" value="1"/>
</dbReference>
<dbReference type="SUPFAM" id="SSF53098">
    <property type="entry name" value="Ribonuclease H-like"/>
    <property type="match status" value="1"/>
</dbReference>
<dbReference type="InterPro" id="IPR036397">
    <property type="entry name" value="RNaseH_sf"/>
</dbReference>
<dbReference type="GO" id="GO:0032196">
    <property type="term" value="P:transposition"/>
    <property type="evidence" value="ECO:0007669"/>
    <property type="project" value="TreeGrafter"/>
</dbReference>
<comment type="caution">
    <text evidence="3">The sequence shown here is derived from an EMBL/GenBank/DDBJ whole genome shotgun (WGS) entry which is preliminary data.</text>
</comment>
<dbReference type="Pfam" id="PF00665">
    <property type="entry name" value="rve"/>
    <property type="match status" value="1"/>
</dbReference>
<dbReference type="AlphaFoldDB" id="A0AAE3G432"/>
<dbReference type="GO" id="GO:0003676">
    <property type="term" value="F:nucleic acid binding"/>
    <property type="evidence" value="ECO:0007669"/>
    <property type="project" value="InterPro"/>
</dbReference>
<evidence type="ECO:0000256" key="1">
    <source>
        <dbReference type="SAM" id="MobiDB-lite"/>
    </source>
</evidence>
<proteinExistence type="predicted"/>
<feature type="domain" description="Integrase catalytic" evidence="2">
    <location>
        <begin position="32"/>
        <end position="193"/>
    </location>
</feature>
<feature type="region of interest" description="Disordered" evidence="1">
    <location>
        <begin position="1"/>
        <end position="23"/>
    </location>
</feature>
<feature type="compositionally biased region" description="Basic residues" evidence="1">
    <location>
        <begin position="1"/>
        <end position="14"/>
    </location>
</feature>
<dbReference type="PANTHER" id="PTHR10948">
    <property type="entry name" value="TRANSPOSASE"/>
    <property type="match status" value="1"/>
</dbReference>
<reference evidence="3" key="1">
    <citation type="submission" date="2022-03" db="EMBL/GenBank/DDBJ databases">
        <title>Genomic Encyclopedia of Type Strains, Phase III (KMG-III): the genomes of soil and plant-associated and newly described type strains.</title>
        <authorList>
            <person name="Whitman W."/>
        </authorList>
    </citation>
    <scope>NUCLEOTIDE SEQUENCE</scope>
    <source>
        <strain evidence="3">ANL 6-2</strain>
    </source>
</reference>
<evidence type="ECO:0000313" key="3">
    <source>
        <dbReference type="EMBL" id="MCP1675032.1"/>
    </source>
</evidence>
<dbReference type="GO" id="GO:0005829">
    <property type="term" value="C:cytosol"/>
    <property type="evidence" value="ECO:0007669"/>
    <property type="project" value="TreeGrafter"/>
</dbReference>
<dbReference type="GO" id="GO:0004803">
    <property type="term" value="F:transposase activity"/>
    <property type="evidence" value="ECO:0007669"/>
    <property type="project" value="TreeGrafter"/>
</dbReference>
<evidence type="ECO:0000313" key="4">
    <source>
        <dbReference type="Proteomes" id="UP001205843"/>
    </source>
</evidence>
<evidence type="ECO:0000259" key="2">
    <source>
        <dbReference type="PROSITE" id="PS50994"/>
    </source>
</evidence>
<keyword evidence="4" id="KW-1185">Reference proteome</keyword>
<name>A0AAE3G432_9GAMM</name>
<accession>A0AAE3G432</accession>
<dbReference type="PROSITE" id="PS50994">
    <property type="entry name" value="INTEGRASE"/>
    <property type="match status" value="1"/>
</dbReference>
<dbReference type="Proteomes" id="UP001205843">
    <property type="component" value="Unassembled WGS sequence"/>
</dbReference>
<dbReference type="InterPro" id="IPR001584">
    <property type="entry name" value="Integrase_cat-core"/>
</dbReference>
<sequence length="197" mass="22389">MKHLRSRRMMRRSRLASTEGQPRGQIIDAISIRERPAEAEDRAIPGHWEGDLISGAKNSHIATLVERHSRYTMLVKVQGKDAASVESALRREVRTLPRELWRSLTWDRGSEMASHKAFTAATDVKVYFCDPQSPWQRGTNENTNRLLRQYFPKGTELTSFSQTDLNEVAMRLNQRPRKTLGFVTPAGKLMATVASTP</sequence>
<protein>
    <submittedName>
        <fullName evidence="3">IS30 family transposase</fullName>
    </submittedName>
</protein>
<dbReference type="NCBIfam" id="NF033563">
    <property type="entry name" value="transpos_IS30"/>
    <property type="match status" value="1"/>
</dbReference>
<gene>
    <name evidence="3" type="ORF">J2T57_002180</name>
</gene>
<organism evidence="3 4">
    <name type="scientific">Natronocella acetinitrilica</name>
    <dbReference type="NCBI Taxonomy" id="414046"/>
    <lineage>
        <taxon>Bacteria</taxon>
        <taxon>Pseudomonadati</taxon>
        <taxon>Pseudomonadota</taxon>
        <taxon>Gammaproteobacteria</taxon>
        <taxon>Chromatiales</taxon>
        <taxon>Ectothiorhodospiraceae</taxon>
        <taxon>Natronocella</taxon>
    </lineage>
</organism>
<dbReference type="PANTHER" id="PTHR10948:SF23">
    <property type="entry name" value="TRANSPOSASE INSI FOR INSERTION SEQUENCE ELEMENT IS30A-RELATED"/>
    <property type="match status" value="1"/>
</dbReference>
<dbReference type="InterPro" id="IPR051917">
    <property type="entry name" value="Transposase-Integrase"/>
</dbReference>
<dbReference type="EMBL" id="JALJXV010000005">
    <property type="protein sequence ID" value="MCP1675032.1"/>
    <property type="molecule type" value="Genomic_DNA"/>
</dbReference>
<dbReference type="InterPro" id="IPR053392">
    <property type="entry name" value="Transposase_IS30-like"/>
</dbReference>